<reference evidence="1" key="1">
    <citation type="journal article" date="2020" name="Nature">
        <title>Giant virus diversity and host interactions through global metagenomics.</title>
        <authorList>
            <person name="Schulz F."/>
            <person name="Roux S."/>
            <person name="Paez-Espino D."/>
            <person name="Jungbluth S."/>
            <person name="Walsh D.A."/>
            <person name="Denef V.J."/>
            <person name="McMahon K.D."/>
            <person name="Konstantinidis K.T."/>
            <person name="Eloe-Fadrosh E.A."/>
            <person name="Kyrpides N.C."/>
            <person name="Woyke T."/>
        </authorList>
    </citation>
    <scope>NUCLEOTIDE SEQUENCE</scope>
    <source>
        <strain evidence="1">GVMAG-M-3300027747-57</strain>
    </source>
</reference>
<proteinExistence type="predicted"/>
<accession>A0A6C0JQS2</accession>
<evidence type="ECO:0008006" key="2">
    <source>
        <dbReference type="Google" id="ProtNLM"/>
    </source>
</evidence>
<dbReference type="EMBL" id="MN740430">
    <property type="protein sequence ID" value="QHU06074.1"/>
    <property type="molecule type" value="Genomic_DNA"/>
</dbReference>
<protein>
    <recommendedName>
        <fullName evidence="2">DUF616 domain-containing protein</fullName>
    </recommendedName>
</protein>
<organism evidence="1">
    <name type="scientific">viral metagenome</name>
    <dbReference type="NCBI Taxonomy" id="1070528"/>
    <lineage>
        <taxon>unclassified sequences</taxon>
        <taxon>metagenomes</taxon>
        <taxon>organismal metagenomes</taxon>
    </lineage>
</organism>
<name>A0A6C0JQS2_9ZZZZ</name>
<sequence length="258" mass="30752">MKKLLIFILLLIICIISLCNSLKYKEGLENIYNIAFYTCFYGTDDNPAFAIPEIPSDKYDCYYFSNNKKMLEKLNGTKWIGIYDNKLITNNPIESCMHGKHVKVVPEDFEVLKHYDYTCFLDSKLDKVSETFVENFIETHFIKQNYALLLREHLFIKDNVWNEYNESMKQDRYVQEKEKYKKYINNQISTGLIETTDKHCQCGFLIRNMRHPNITEIDKTWYSHIQECGIQDQISFFFVKQLFNGSIYPFKETPFVEK</sequence>
<dbReference type="AlphaFoldDB" id="A0A6C0JQS2"/>
<evidence type="ECO:0000313" key="1">
    <source>
        <dbReference type="EMBL" id="QHU06074.1"/>
    </source>
</evidence>